<evidence type="ECO:0000313" key="5">
    <source>
        <dbReference type="EMBL" id="TCS86802.1"/>
    </source>
</evidence>
<dbReference type="AlphaFoldDB" id="A0A4V2UTM7"/>
<comment type="caution">
    <text evidence="5">The sequence shown here is derived from an EMBL/GenBank/DDBJ whole genome shotgun (WGS) entry which is preliminary data.</text>
</comment>
<keyword evidence="6" id="KW-1185">Reference proteome</keyword>
<dbReference type="InterPro" id="IPR036291">
    <property type="entry name" value="NAD(P)-bd_dom_sf"/>
</dbReference>
<feature type="domain" description="Mannitol dehydrogenase C-terminal" evidence="4">
    <location>
        <begin position="283"/>
        <end position="469"/>
    </location>
</feature>
<dbReference type="InterPro" id="IPR000669">
    <property type="entry name" value="Mannitol_DH"/>
</dbReference>
<keyword evidence="2" id="KW-0520">NAD</keyword>
<dbReference type="Gene3D" id="1.10.1040.10">
    <property type="entry name" value="N-(1-d-carboxylethyl)-l-norvaline Dehydrogenase, domain 2"/>
    <property type="match status" value="1"/>
</dbReference>
<dbReference type="PANTHER" id="PTHR30524">
    <property type="entry name" value="MANNITOL-1-PHOSPHATE 5-DEHYDROGENASE"/>
    <property type="match status" value="1"/>
</dbReference>
<dbReference type="InterPro" id="IPR013131">
    <property type="entry name" value="Mannitol_DH_N"/>
</dbReference>
<evidence type="ECO:0000259" key="4">
    <source>
        <dbReference type="Pfam" id="PF08125"/>
    </source>
</evidence>
<dbReference type="SUPFAM" id="SSF51735">
    <property type="entry name" value="NAD(P)-binding Rossmann-fold domains"/>
    <property type="match status" value="1"/>
</dbReference>
<dbReference type="Proteomes" id="UP000295807">
    <property type="component" value="Unassembled WGS sequence"/>
</dbReference>
<reference evidence="5 6" key="1">
    <citation type="submission" date="2019-03" db="EMBL/GenBank/DDBJ databases">
        <title>Genomic Encyclopedia of Type Strains, Phase IV (KMG-IV): sequencing the most valuable type-strain genomes for metagenomic binning, comparative biology and taxonomic classification.</title>
        <authorList>
            <person name="Goeker M."/>
        </authorList>
    </citation>
    <scope>NUCLEOTIDE SEQUENCE [LARGE SCALE GENOMIC DNA]</scope>
    <source>
        <strain evidence="5 6">DSM 21100</strain>
    </source>
</reference>
<gene>
    <name evidence="5" type="ORF">EDD80_106113</name>
</gene>
<keyword evidence="1" id="KW-0560">Oxidoreductase</keyword>
<name>A0A4V2UTM7_9SPHI</name>
<feature type="domain" description="Mannitol dehydrogenase N-terminal" evidence="3">
    <location>
        <begin position="31"/>
        <end position="267"/>
    </location>
</feature>
<dbReference type="InterPro" id="IPR013118">
    <property type="entry name" value="Mannitol_DH_C"/>
</dbReference>
<sequence>MDEILSRKLVETTEKQEIKELSKGIRFDLPEKILQFGTGGFLRGFTDYLVDKANKQQLFNGSILVVKSTPGQPGNFARQDNLYTVNIKDKEINEFVLAAALNRVVSATDQWELVLEAAQSPSLQLLISNTTEAGLQYLEEDLSTGKTPASFPGKVAVVLHERFKASGGSPESGLVILPCELVVNNGKVLQEMVVKLAGKNNFEPEFIKWLNDANHFCNTIVDRIIPGKPDPGQQQETFARLGYTDQLLLECESYLLWAIEGGQRVKDVLEFAKADDRVIITDDIEPYREQKLRLLNGTHTFSVPLAFLCGQETVYQAVNDPLVSRFMQQLMQVEIAPTLEGISPRPSSYARQVFERFQNPHIVHKLINIMFQQSTKMKLRNAATIQRYFKLEGKAPRHMALGLAAYLLFMKNAADLAVEDDMAVWFKELWAGNSPGKVVNATLEKLALTKDAEQTALFAAAVLSFLEQLLQTPAREVLEQFLNTTPARP</sequence>
<dbReference type="InterPro" id="IPR013328">
    <property type="entry name" value="6PGD_dom2"/>
</dbReference>
<dbReference type="SUPFAM" id="SSF48179">
    <property type="entry name" value="6-phosphogluconate dehydrogenase C-terminal domain-like"/>
    <property type="match status" value="1"/>
</dbReference>
<proteinExistence type="predicted"/>
<dbReference type="Gene3D" id="3.40.50.720">
    <property type="entry name" value="NAD(P)-binding Rossmann-like Domain"/>
    <property type="match status" value="1"/>
</dbReference>
<accession>A0A4V2UTM7</accession>
<dbReference type="Pfam" id="PF08125">
    <property type="entry name" value="Mannitol_dh_C"/>
    <property type="match status" value="1"/>
</dbReference>
<evidence type="ECO:0000313" key="6">
    <source>
        <dbReference type="Proteomes" id="UP000295807"/>
    </source>
</evidence>
<dbReference type="InterPro" id="IPR008927">
    <property type="entry name" value="6-PGluconate_DH-like_C_sf"/>
</dbReference>
<dbReference type="OrthoDB" id="9768714at2"/>
<dbReference type="GO" id="GO:0008926">
    <property type="term" value="F:mannitol-1-phosphate 5-dehydrogenase activity"/>
    <property type="evidence" value="ECO:0007669"/>
    <property type="project" value="TreeGrafter"/>
</dbReference>
<dbReference type="GO" id="GO:0019592">
    <property type="term" value="P:mannitol catabolic process"/>
    <property type="evidence" value="ECO:0007669"/>
    <property type="project" value="TreeGrafter"/>
</dbReference>
<dbReference type="EMBL" id="SMAD01000006">
    <property type="protein sequence ID" value="TCS86802.1"/>
    <property type="molecule type" value="Genomic_DNA"/>
</dbReference>
<organism evidence="5 6">
    <name type="scientific">Anseongella ginsenosidimutans</name>
    <dbReference type="NCBI Taxonomy" id="496056"/>
    <lineage>
        <taxon>Bacteria</taxon>
        <taxon>Pseudomonadati</taxon>
        <taxon>Bacteroidota</taxon>
        <taxon>Sphingobacteriia</taxon>
        <taxon>Sphingobacteriales</taxon>
        <taxon>Sphingobacteriaceae</taxon>
        <taxon>Anseongella</taxon>
    </lineage>
</organism>
<dbReference type="RefSeq" id="WP_132129366.1">
    <property type="nucleotide sequence ID" value="NZ_CP042432.1"/>
</dbReference>
<protein>
    <submittedName>
        <fullName evidence="5">Tagaturonate reductase</fullName>
    </submittedName>
</protein>
<evidence type="ECO:0000259" key="3">
    <source>
        <dbReference type="Pfam" id="PF01232"/>
    </source>
</evidence>
<dbReference type="GO" id="GO:0005829">
    <property type="term" value="C:cytosol"/>
    <property type="evidence" value="ECO:0007669"/>
    <property type="project" value="TreeGrafter"/>
</dbReference>
<dbReference type="PRINTS" id="PR00084">
    <property type="entry name" value="MTLDHDRGNASE"/>
</dbReference>
<evidence type="ECO:0000256" key="1">
    <source>
        <dbReference type="ARBA" id="ARBA00023002"/>
    </source>
</evidence>
<dbReference type="NCBIfam" id="NF002969">
    <property type="entry name" value="PRK03643.1"/>
    <property type="match status" value="1"/>
</dbReference>
<dbReference type="PANTHER" id="PTHR30524:SF0">
    <property type="entry name" value="ALTRONATE OXIDOREDUCTASE-RELATED"/>
    <property type="match status" value="1"/>
</dbReference>
<dbReference type="Pfam" id="PF01232">
    <property type="entry name" value="Mannitol_dh"/>
    <property type="match status" value="1"/>
</dbReference>
<evidence type="ECO:0000256" key="2">
    <source>
        <dbReference type="ARBA" id="ARBA00023027"/>
    </source>
</evidence>